<feature type="transmembrane region" description="Helical" evidence="13">
    <location>
        <begin position="400"/>
        <end position="420"/>
    </location>
</feature>
<protein>
    <submittedName>
        <fullName evidence="15">Sodium-coupled monocarboxylate transporter 1</fullName>
    </submittedName>
</protein>
<dbReference type="InterPro" id="IPR001734">
    <property type="entry name" value="Na/solute_symporter"/>
</dbReference>
<dbReference type="CDD" id="cd11492">
    <property type="entry name" value="SLC5sbd_NIS-SMVT"/>
    <property type="match status" value="1"/>
</dbReference>
<dbReference type="Pfam" id="PF00474">
    <property type="entry name" value="SSF"/>
    <property type="match status" value="1"/>
</dbReference>
<keyword evidence="14" id="KW-1185">Reference proteome</keyword>
<evidence type="ECO:0000256" key="3">
    <source>
        <dbReference type="ARBA" id="ARBA00022448"/>
    </source>
</evidence>
<evidence type="ECO:0000256" key="7">
    <source>
        <dbReference type="ARBA" id="ARBA00023053"/>
    </source>
</evidence>
<feature type="transmembrane region" description="Helical" evidence="13">
    <location>
        <begin position="202"/>
        <end position="221"/>
    </location>
</feature>
<evidence type="ECO:0000256" key="2">
    <source>
        <dbReference type="ARBA" id="ARBA00006434"/>
    </source>
</evidence>
<keyword evidence="10" id="KW-0739">Sodium transport</keyword>
<evidence type="ECO:0000313" key="15">
    <source>
        <dbReference type="RefSeq" id="XP_034118320.1"/>
    </source>
</evidence>
<dbReference type="Proteomes" id="UP000515160">
    <property type="component" value="Chromosome X"/>
</dbReference>
<comment type="subcellular location">
    <subcellularLocation>
        <location evidence="1">Cell membrane</location>
        <topology evidence="1">Multi-pass membrane protein</topology>
    </subcellularLocation>
</comment>
<dbReference type="Gene3D" id="1.20.1730.10">
    <property type="entry name" value="Sodium/glucose cotransporter"/>
    <property type="match status" value="1"/>
</dbReference>
<keyword evidence="5 13" id="KW-0812">Transmembrane</keyword>
<evidence type="ECO:0000256" key="1">
    <source>
        <dbReference type="ARBA" id="ARBA00004651"/>
    </source>
</evidence>
<dbReference type="InterPro" id="IPR038377">
    <property type="entry name" value="Na/Glc_symporter_sf"/>
</dbReference>
<keyword evidence="8" id="KW-0406">Ion transport</keyword>
<feature type="transmembrane region" description="Helical" evidence="13">
    <location>
        <begin position="176"/>
        <end position="195"/>
    </location>
</feature>
<dbReference type="InterPro" id="IPR051163">
    <property type="entry name" value="Sodium:Solute_Symporter_SSF"/>
</dbReference>
<dbReference type="GeneID" id="117577585"/>
<keyword evidence="7" id="KW-0915">Sodium</keyword>
<dbReference type="GO" id="GO:0006814">
    <property type="term" value="P:sodium ion transport"/>
    <property type="evidence" value="ECO:0007669"/>
    <property type="project" value="UniProtKB-KW"/>
</dbReference>
<evidence type="ECO:0000256" key="13">
    <source>
        <dbReference type="SAM" id="Phobius"/>
    </source>
</evidence>
<feature type="transmembrane region" description="Helical" evidence="13">
    <location>
        <begin position="294"/>
        <end position="321"/>
    </location>
</feature>
<dbReference type="PANTHER" id="PTHR42985">
    <property type="entry name" value="SODIUM-COUPLED MONOCARBOXYLATE TRANSPORTER"/>
    <property type="match status" value="1"/>
</dbReference>
<dbReference type="GO" id="GO:0015293">
    <property type="term" value="F:symporter activity"/>
    <property type="evidence" value="ECO:0007669"/>
    <property type="project" value="TreeGrafter"/>
</dbReference>
<keyword evidence="3" id="KW-0813">Transport</keyword>
<dbReference type="AlphaFoldDB" id="A0A6P8Y4A3"/>
<dbReference type="NCBIfam" id="TIGR00813">
    <property type="entry name" value="sss"/>
    <property type="match status" value="1"/>
</dbReference>
<gene>
    <name evidence="15" type="primary">LOC117577585</name>
</gene>
<feature type="transmembrane region" description="Helical" evidence="13">
    <location>
        <begin position="426"/>
        <end position="451"/>
    </location>
</feature>
<evidence type="ECO:0000256" key="10">
    <source>
        <dbReference type="ARBA" id="ARBA00023201"/>
    </source>
</evidence>
<dbReference type="PANTHER" id="PTHR42985:SF5">
    <property type="entry name" value="FI02094P-RELATED"/>
    <property type="match status" value="1"/>
</dbReference>
<evidence type="ECO:0000313" key="14">
    <source>
        <dbReference type="Proteomes" id="UP000515160"/>
    </source>
</evidence>
<feature type="transmembrane region" description="Helical" evidence="13">
    <location>
        <begin position="256"/>
        <end position="274"/>
    </location>
</feature>
<evidence type="ECO:0000256" key="8">
    <source>
        <dbReference type="ARBA" id="ARBA00023065"/>
    </source>
</evidence>
<evidence type="ECO:0000256" key="4">
    <source>
        <dbReference type="ARBA" id="ARBA00022475"/>
    </source>
</evidence>
<reference evidence="15" key="1">
    <citation type="submission" date="2025-08" db="UniProtKB">
        <authorList>
            <consortium name="RefSeq"/>
        </authorList>
    </citation>
    <scope>IDENTIFICATION</scope>
    <source>
        <strain evidence="15">15112-1751.03</strain>
        <tissue evidence="15">Whole Adult</tissue>
    </source>
</reference>
<feature type="transmembrane region" description="Helical" evidence="13">
    <location>
        <begin position="18"/>
        <end position="37"/>
    </location>
</feature>
<organism evidence="14 15">
    <name type="scientific">Drosophila albomicans</name>
    <name type="common">Fruit fly</name>
    <dbReference type="NCBI Taxonomy" id="7291"/>
    <lineage>
        <taxon>Eukaryota</taxon>
        <taxon>Metazoa</taxon>
        <taxon>Ecdysozoa</taxon>
        <taxon>Arthropoda</taxon>
        <taxon>Hexapoda</taxon>
        <taxon>Insecta</taxon>
        <taxon>Pterygota</taxon>
        <taxon>Neoptera</taxon>
        <taxon>Endopterygota</taxon>
        <taxon>Diptera</taxon>
        <taxon>Brachycera</taxon>
        <taxon>Muscomorpha</taxon>
        <taxon>Ephydroidea</taxon>
        <taxon>Drosophilidae</taxon>
        <taxon>Drosophila</taxon>
    </lineage>
</organism>
<feature type="transmembrane region" description="Helical" evidence="13">
    <location>
        <begin position="145"/>
        <end position="170"/>
    </location>
</feature>
<name>A0A6P8Y4A3_DROAB</name>
<feature type="region of interest" description="Disordered" evidence="12">
    <location>
        <begin position="584"/>
        <end position="619"/>
    </location>
</feature>
<evidence type="ECO:0000256" key="12">
    <source>
        <dbReference type="SAM" id="MobiDB-lite"/>
    </source>
</evidence>
<keyword evidence="4" id="KW-1003">Cell membrane</keyword>
<feature type="compositionally biased region" description="Basic and acidic residues" evidence="12">
    <location>
        <begin position="606"/>
        <end position="619"/>
    </location>
</feature>
<sequence length="619" mass="68491">MHVDELRTSLQSFGWPDYVVFCLMLAICAIIGIHFCLQLRRESKQLKHGDPEEAAKSAASYLVGGRKMKIFPITMSLIASFISGITLLGTPTEVYLYGAQYMYIMGSLILMGLCMFYIFLPVFHDLNLISTYKYLEQRYNRSLRLFGSVMFIMASLLWLPIVIYVPAIAFNQATGVNIHIVTPCVCVVCIFYTCIGGLKAVVWTDVIQTLIMFGAMALVLIKGTLDIGGPSVVWQRAKQTQRIETPNFNPDLTERYTFYSLVLGGVAHWLKSNAISQNMIQRYLSLPTLRHARIAIWTFIAGVLTFLAICGYAGLLIYATYADCDPLETKLAQRNDQLLPLLVMETLGAYPGLPGVFVAGVFSAALSSLSTGLNSLSAVVLEDFVKTFRRKPLSEAQTAFVMRSVVVLFGIIFVALVFVVEKLGAVLQLTITLTSVANGPLLGIFTAGVMLPWVNSKGALLGGFTSLLVMTWMCISAQHDLVTGDIVYQRKPYSTLGCNYTFAGVPGEFSSLPLDGANTTPAAASSFQLYRISYLYFTLFGALVTIVVALVVSLLLRESDVDAVDPRLLTPFVRRWLERRRNRRSQLPAGKHHQQHQQQKGKGKGKGKEKLRALHETTT</sequence>
<feature type="transmembrane region" description="Helical" evidence="13">
    <location>
        <begin position="458"/>
        <end position="478"/>
    </location>
</feature>
<dbReference type="PROSITE" id="PS50283">
    <property type="entry name" value="NA_SOLUT_SYMP_3"/>
    <property type="match status" value="1"/>
</dbReference>
<feature type="transmembrane region" description="Helical" evidence="13">
    <location>
        <begin position="356"/>
        <end position="380"/>
    </location>
</feature>
<accession>A0A6P8Y4A3</accession>
<feature type="compositionally biased region" description="Basic residues" evidence="12">
    <location>
        <begin position="584"/>
        <end position="605"/>
    </location>
</feature>
<feature type="transmembrane region" description="Helical" evidence="13">
    <location>
        <begin position="101"/>
        <end position="124"/>
    </location>
</feature>
<dbReference type="GO" id="GO:0005886">
    <property type="term" value="C:plasma membrane"/>
    <property type="evidence" value="ECO:0007669"/>
    <property type="project" value="UniProtKB-SubCell"/>
</dbReference>
<comment type="similarity">
    <text evidence="2 11">Belongs to the sodium:solute symporter (SSF) (TC 2.A.21) family.</text>
</comment>
<dbReference type="OrthoDB" id="6132759at2759"/>
<evidence type="ECO:0000256" key="11">
    <source>
        <dbReference type="RuleBase" id="RU362091"/>
    </source>
</evidence>
<feature type="transmembrane region" description="Helical" evidence="13">
    <location>
        <begin position="534"/>
        <end position="556"/>
    </location>
</feature>
<evidence type="ECO:0000256" key="5">
    <source>
        <dbReference type="ARBA" id="ARBA00022692"/>
    </source>
</evidence>
<feature type="transmembrane region" description="Helical" evidence="13">
    <location>
        <begin position="70"/>
        <end position="89"/>
    </location>
</feature>
<keyword evidence="6 13" id="KW-1133">Transmembrane helix</keyword>
<keyword evidence="9 13" id="KW-0472">Membrane</keyword>
<evidence type="ECO:0000256" key="6">
    <source>
        <dbReference type="ARBA" id="ARBA00022989"/>
    </source>
</evidence>
<evidence type="ECO:0000256" key="9">
    <source>
        <dbReference type="ARBA" id="ARBA00023136"/>
    </source>
</evidence>
<proteinExistence type="inferred from homology"/>
<dbReference type="RefSeq" id="XP_034118320.1">
    <property type="nucleotide sequence ID" value="XM_034262429.2"/>
</dbReference>